<accession>A0A5N6NQG8</accession>
<dbReference type="Pfam" id="PF03634">
    <property type="entry name" value="TCP"/>
    <property type="match status" value="1"/>
</dbReference>
<protein>
    <recommendedName>
        <fullName evidence="7">TCP domain-containing protein</fullName>
    </recommendedName>
</protein>
<dbReference type="PANTHER" id="PTHR31072">
    <property type="entry name" value="TRANSCRIPTION FACTOR TCP4-RELATED"/>
    <property type="match status" value="1"/>
</dbReference>
<dbReference type="GO" id="GO:0003700">
    <property type="term" value="F:DNA-binding transcription factor activity"/>
    <property type="evidence" value="ECO:0007669"/>
    <property type="project" value="InterPro"/>
</dbReference>
<keyword evidence="3" id="KW-0238">DNA-binding</keyword>
<gene>
    <name evidence="8" type="ORF">E3N88_16917</name>
</gene>
<keyword evidence="5" id="KW-0539">Nucleus</keyword>
<evidence type="ECO:0000256" key="1">
    <source>
        <dbReference type="ARBA" id="ARBA00004123"/>
    </source>
</evidence>
<feature type="region of interest" description="Disordered" evidence="6">
    <location>
        <begin position="1"/>
        <end position="74"/>
    </location>
</feature>
<feature type="domain" description="TCP" evidence="7">
    <location>
        <begin position="59"/>
        <end position="113"/>
    </location>
</feature>
<proteinExistence type="predicted"/>
<dbReference type="EMBL" id="SZYD01000009">
    <property type="protein sequence ID" value="KAD5316971.1"/>
    <property type="molecule type" value="Genomic_DNA"/>
</dbReference>
<feature type="compositionally biased region" description="Low complexity" evidence="6">
    <location>
        <begin position="257"/>
        <end position="274"/>
    </location>
</feature>
<feature type="compositionally biased region" description="Basic and acidic residues" evidence="6">
    <location>
        <begin position="58"/>
        <end position="70"/>
    </location>
</feature>
<dbReference type="OrthoDB" id="1911901at2759"/>
<dbReference type="AlphaFoldDB" id="A0A5N6NQG8"/>
<dbReference type="Proteomes" id="UP000326396">
    <property type="component" value="Linkage Group LG17"/>
</dbReference>
<comment type="caution">
    <text evidence="8">The sequence shown here is derived from an EMBL/GenBank/DDBJ whole genome shotgun (WGS) entry which is preliminary data.</text>
</comment>
<evidence type="ECO:0000259" key="7">
    <source>
        <dbReference type="PROSITE" id="PS51369"/>
    </source>
</evidence>
<evidence type="ECO:0000256" key="2">
    <source>
        <dbReference type="ARBA" id="ARBA00023015"/>
    </source>
</evidence>
<evidence type="ECO:0000256" key="3">
    <source>
        <dbReference type="ARBA" id="ARBA00023125"/>
    </source>
</evidence>
<feature type="compositionally biased region" description="Pro residues" evidence="6">
    <location>
        <begin position="1"/>
        <end position="20"/>
    </location>
</feature>
<name>A0A5N6NQG8_9ASTR</name>
<organism evidence="8 9">
    <name type="scientific">Mikania micrantha</name>
    <name type="common">bitter vine</name>
    <dbReference type="NCBI Taxonomy" id="192012"/>
    <lineage>
        <taxon>Eukaryota</taxon>
        <taxon>Viridiplantae</taxon>
        <taxon>Streptophyta</taxon>
        <taxon>Embryophyta</taxon>
        <taxon>Tracheophyta</taxon>
        <taxon>Spermatophyta</taxon>
        <taxon>Magnoliopsida</taxon>
        <taxon>eudicotyledons</taxon>
        <taxon>Gunneridae</taxon>
        <taxon>Pentapetalae</taxon>
        <taxon>asterids</taxon>
        <taxon>campanulids</taxon>
        <taxon>Asterales</taxon>
        <taxon>Asteraceae</taxon>
        <taxon>Asteroideae</taxon>
        <taxon>Heliantheae alliance</taxon>
        <taxon>Eupatorieae</taxon>
        <taxon>Mikania</taxon>
    </lineage>
</organism>
<dbReference type="InterPro" id="IPR017887">
    <property type="entry name" value="TF_TCP_subgr"/>
</dbReference>
<dbReference type="GO" id="GO:0005634">
    <property type="term" value="C:nucleus"/>
    <property type="evidence" value="ECO:0007669"/>
    <property type="project" value="UniProtKB-SubCell"/>
</dbReference>
<dbReference type="InterPro" id="IPR005333">
    <property type="entry name" value="Transcription_factor_TCP"/>
</dbReference>
<evidence type="ECO:0000256" key="6">
    <source>
        <dbReference type="SAM" id="MobiDB-lite"/>
    </source>
</evidence>
<keyword evidence="2" id="KW-0805">Transcription regulation</keyword>
<keyword evidence="4" id="KW-0804">Transcription</keyword>
<feature type="region of interest" description="Disordered" evidence="6">
    <location>
        <begin position="257"/>
        <end position="277"/>
    </location>
</feature>
<evidence type="ECO:0000313" key="9">
    <source>
        <dbReference type="Proteomes" id="UP000326396"/>
    </source>
</evidence>
<comment type="subcellular location">
    <subcellularLocation>
        <location evidence="1">Nucleus</location>
    </subcellularLocation>
</comment>
<evidence type="ECO:0000256" key="5">
    <source>
        <dbReference type="ARBA" id="ARBA00023242"/>
    </source>
</evidence>
<evidence type="ECO:0000256" key="4">
    <source>
        <dbReference type="ARBA" id="ARBA00023163"/>
    </source>
</evidence>
<dbReference type="GO" id="GO:0043565">
    <property type="term" value="F:sequence-specific DNA binding"/>
    <property type="evidence" value="ECO:0007669"/>
    <property type="project" value="TreeGrafter"/>
</dbReference>
<keyword evidence="9" id="KW-1185">Reference proteome</keyword>
<dbReference type="PANTHER" id="PTHR31072:SF246">
    <property type="entry name" value="TRANSCRIPTION FACTOR, TCP-RELATED"/>
    <property type="match status" value="1"/>
</dbReference>
<dbReference type="PROSITE" id="PS51369">
    <property type="entry name" value="TCP"/>
    <property type="match status" value="1"/>
</dbReference>
<evidence type="ECO:0000313" key="8">
    <source>
        <dbReference type="EMBL" id="KAD5316971.1"/>
    </source>
</evidence>
<sequence>MNPPPSSTTQPPPPPHPPAIPHGLSSIQLKNEPLLEEEQTNETQTPPVPSPAPPKRSSTKDRHTKVEGRGRRVRMPATCAARIFQLTRELGHKSDGETIQWLLQHAEPSIIAATGTGTIPAIAMSVNGTLKIPTTSVTNTATIDRKRKLPPDFDINRNENFPTTATNTIAIDQKRKLLRDFDINRNENQPTTTTTTTVFAPLMTTAAQPQTFVPVWAIPINGTTAFWAFQPHTTPFLNISATPISFSSAGEQKLTNSATTTATSSSATQTQSATDFPTNVYERKEFPFIQANHRTSSEQ</sequence>
<reference evidence="8 9" key="1">
    <citation type="submission" date="2019-05" db="EMBL/GenBank/DDBJ databases">
        <title>Mikania micrantha, genome provides insights into the molecular mechanism of rapid growth.</title>
        <authorList>
            <person name="Liu B."/>
        </authorList>
    </citation>
    <scope>NUCLEOTIDE SEQUENCE [LARGE SCALE GENOMIC DNA]</scope>
    <source>
        <strain evidence="8">NLD-2019</strain>
        <tissue evidence="8">Leaf</tissue>
    </source>
</reference>